<keyword evidence="2" id="KW-1185">Reference proteome</keyword>
<dbReference type="InterPro" id="IPR024213">
    <property type="entry name" value="DUF3822"/>
</dbReference>
<organism evidence="1 2">
    <name type="scientific">Pontibacter akesuensis</name>
    <dbReference type="NCBI Taxonomy" id="388950"/>
    <lineage>
        <taxon>Bacteria</taxon>
        <taxon>Pseudomonadati</taxon>
        <taxon>Bacteroidota</taxon>
        <taxon>Cytophagia</taxon>
        <taxon>Cytophagales</taxon>
        <taxon>Hymenobacteraceae</taxon>
        <taxon>Pontibacter</taxon>
    </lineage>
</organism>
<sequence length="295" mass="34616">MNTIHTHFRLSYKIYDEAFALSQAAQCHLYLSLSQKAIRFAVVDTARNKFVVLEDYELITVFTPLQVAEQLRLIAQENALLQVQNWKLVRVAVSNQQFTLVPETLYDPVHQFDYLRLHADLNPLQHEVYTYRHSGLEAINIFAVESGVRLALQGVFENQPLQLVHQTSALIRSILHVVPRNNLRSMYAFVERSYLTLLVVGPAGLEFCNVFHYTSPEDFIYYILFVMEEQKMNPEQETITLWGDITHDSSLFNILQKYVRQIKLGKKPEDVEYSYKFHDMFDHRYFELYSLHLCE</sequence>
<name>A0A1I7FXM0_9BACT</name>
<dbReference type="Pfam" id="PF12864">
    <property type="entry name" value="DUF3822"/>
    <property type="match status" value="1"/>
</dbReference>
<protein>
    <recommendedName>
        <fullName evidence="3">DUF3822 domain-containing protein</fullName>
    </recommendedName>
</protein>
<dbReference type="AlphaFoldDB" id="A0A1I7FXM0"/>
<evidence type="ECO:0008006" key="3">
    <source>
        <dbReference type="Google" id="ProtNLM"/>
    </source>
</evidence>
<dbReference type="RefSeq" id="WP_068839515.1">
    <property type="nucleotide sequence ID" value="NZ_BMXC01000001.1"/>
</dbReference>
<reference evidence="2" key="1">
    <citation type="submission" date="2016-10" db="EMBL/GenBank/DDBJ databases">
        <authorList>
            <person name="Varghese N."/>
        </authorList>
    </citation>
    <scope>NUCLEOTIDE SEQUENCE [LARGE SCALE GENOMIC DNA]</scope>
    <source>
        <strain evidence="2">DSM 18820</strain>
    </source>
</reference>
<dbReference type="Gene3D" id="3.30.420.250">
    <property type="match status" value="1"/>
</dbReference>
<dbReference type="CDD" id="cd24013">
    <property type="entry name" value="ASKHA_ATPase_BT3980-like"/>
    <property type="match status" value="1"/>
</dbReference>
<dbReference type="OrthoDB" id="658622at2"/>
<gene>
    <name evidence="1" type="ORF">SAMN04487941_0538</name>
</gene>
<evidence type="ECO:0000313" key="1">
    <source>
        <dbReference type="EMBL" id="SFU40871.1"/>
    </source>
</evidence>
<dbReference type="Gene3D" id="3.30.420.260">
    <property type="match status" value="1"/>
</dbReference>
<evidence type="ECO:0000313" key="2">
    <source>
        <dbReference type="Proteomes" id="UP000182491"/>
    </source>
</evidence>
<accession>A0A1I7FXM0</accession>
<dbReference type="EMBL" id="FPCA01000001">
    <property type="protein sequence ID" value="SFU40871.1"/>
    <property type="molecule type" value="Genomic_DNA"/>
</dbReference>
<dbReference type="STRING" id="388950.GCA_001611675_03673"/>
<proteinExistence type="predicted"/>
<dbReference type="Proteomes" id="UP000182491">
    <property type="component" value="Unassembled WGS sequence"/>
</dbReference>